<evidence type="ECO:0000313" key="2">
    <source>
        <dbReference type="Proteomes" id="UP001162992"/>
    </source>
</evidence>
<dbReference type="EMBL" id="CM055099">
    <property type="protein sequence ID" value="KAJ7545971.1"/>
    <property type="molecule type" value="Genomic_DNA"/>
</dbReference>
<comment type="caution">
    <text evidence="1">The sequence shown here is derived from an EMBL/GenBank/DDBJ whole genome shotgun (WGS) entry which is preliminary data.</text>
</comment>
<name>A0ACC2CVC5_DIPCM</name>
<sequence>MAHSPMSIFANHAIFVSKFDRIIPSGFSSNGKTAVSLIPQHGRVCRPSTFNAARLESKVQTADSQKSVAASQLDFVSLLGCRAEATIEARSNGSTEANTICPLVHDAQNLEIIGSNPGVINEPDCAHLSPKEITLACAFLGLGTSYFINVDWAEAAHLHSKVPLRSVLPELALGNGGGPLLEEFWDNMRRYGLYFITVATGGIYSLVKPLADLLKSPVTAVLLVVVLSGSFYLLYLTLSTMLGIIDFDYEYSP</sequence>
<reference evidence="2" key="1">
    <citation type="journal article" date="2024" name="Proc. Natl. Acad. Sci. U.S.A.">
        <title>Extraordinary preservation of gene collinearity over three hundred million years revealed in homosporous lycophytes.</title>
        <authorList>
            <person name="Li C."/>
            <person name="Wickell D."/>
            <person name="Kuo L.Y."/>
            <person name="Chen X."/>
            <person name="Nie B."/>
            <person name="Liao X."/>
            <person name="Peng D."/>
            <person name="Ji J."/>
            <person name="Jenkins J."/>
            <person name="Williams M."/>
            <person name="Shu S."/>
            <person name="Plott C."/>
            <person name="Barry K."/>
            <person name="Rajasekar S."/>
            <person name="Grimwood J."/>
            <person name="Han X."/>
            <person name="Sun S."/>
            <person name="Hou Z."/>
            <person name="He W."/>
            <person name="Dai G."/>
            <person name="Sun C."/>
            <person name="Schmutz J."/>
            <person name="Leebens-Mack J.H."/>
            <person name="Li F.W."/>
            <person name="Wang L."/>
        </authorList>
    </citation>
    <scope>NUCLEOTIDE SEQUENCE [LARGE SCALE GENOMIC DNA]</scope>
    <source>
        <strain evidence="2">cv. PW_Plant_1</strain>
    </source>
</reference>
<gene>
    <name evidence="1" type="ORF">O6H91_08G018800</name>
</gene>
<proteinExistence type="predicted"/>
<protein>
    <submittedName>
        <fullName evidence="1">Uncharacterized protein</fullName>
    </submittedName>
</protein>
<keyword evidence="2" id="KW-1185">Reference proteome</keyword>
<organism evidence="1 2">
    <name type="scientific">Diphasiastrum complanatum</name>
    <name type="common">Issler's clubmoss</name>
    <name type="synonym">Lycopodium complanatum</name>
    <dbReference type="NCBI Taxonomy" id="34168"/>
    <lineage>
        <taxon>Eukaryota</taxon>
        <taxon>Viridiplantae</taxon>
        <taxon>Streptophyta</taxon>
        <taxon>Embryophyta</taxon>
        <taxon>Tracheophyta</taxon>
        <taxon>Lycopodiopsida</taxon>
        <taxon>Lycopodiales</taxon>
        <taxon>Lycopodiaceae</taxon>
        <taxon>Lycopodioideae</taxon>
        <taxon>Diphasiastrum</taxon>
    </lineage>
</organism>
<evidence type="ECO:0000313" key="1">
    <source>
        <dbReference type="EMBL" id="KAJ7545971.1"/>
    </source>
</evidence>
<dbReference type="Proteomes" id="UP001162992">
    <property type="component" value="Chromosome 8"/>
</dbReference>
<accession>A0ACC2CVC5</accession>